<evidence type="ECO:0000256" key="5">
    <source>
        <dbReference type="ARBA" id="ARBA00022771"/>
    </source>
</evidence>
<evidence type="ECO:0000256" key="7">
    <source>
        <dbReference type="ARBA" id="ARBA00022833"/>
    </source>
</evidence>
<feature type="zinc finger region" description="UBR-type" evidence="9">
    <location>
        <begin position="73"/>
        <end position="143"/>
    </location>
</feature>
<keyword evidence="11" id="KW-0175">Coiled coil</keyword>
<keyword evidence="5 10" id="KW-0863">Zinc-finger</keyword>
<organism evidence="13 14">
    <name type="scientific">Anaeramoeba ignava</name>
    <name type="common">Anaerobic marine amoeba</name>
    <dbReference type="NCBI Taxonomy" id="1746090"/>
    <lineage>
        <taxon>Eukaryota</taxon>
        <taxon>Metamonada</taxon>
        <taxon>Anaeramoebidae</taxon>
        <taxon>Anaeramoeba</taxon>
    </lineage>
</organism>
<keyword evidence="6 10" id="KW-0833">Ubl conjugation pathway</keyword>
<dbReference type="GO" id="GO:0071596">
    <property type="term" value="P:ubiquitin-dependent protein catabolic process via the N-end rule pathway"/>
    <property type="evidence" value="ECO:0007669"/>
    <property type="project" value="UniProtKB-UniRule"/>
</dbReference>
<evidence type="ECO:0000256" key="9">
    <source>
        <dbReference type="PROSITE-ProRule" id="PRU00508"/>
    </source>
</evidence>
<dbReference type="Gene3D" id="2.10.110.30">
    <property type="match status" value="1"/>
</dbReference>
<dbReference type="CDD" id="cd19673">
    <property type="entry name" value="UBR-box_UBR3"/>
    <property type="match status" value="1"/>
</dbReference>
<proteinExistence type="inferred from homology"/>
<dbReference type="InterPro" id="IPR039164">
    <property type="entry name" value="UBR1-like"/>
</dbReference>
<dbReference type="GO" id="GO:0061630">
    <property type="term" value="F:ubiquitin protein ligase activity"/>
    <property type="evidence" value="ECO:0007669"/>
    <property type="project" value="UniProtKB-UniRule"/>
</dbReference>
<keyword evidence="7 10" id="KW-0862">Zinc</keyword>
<feature type="coiled-coil region" evidence="11">
    <location>
        <begin position="919"/>
        <end position="946"/>
    </location>
</feature>
<keyword evidence="4 10" id="KW-0479">Metal-binding</keyword>
<feature type="coiled-coil region" evidence="11">
    <location>
        <begin position="1001"/>
        <end position="1084"/>
    </location>
</feature>
<dbReference type="Pfam" id="PF02207">
    <property type="entry name" value="zf-UBR"/>
    <property type="match status" value="1"/>
</dbReference>
<dbReference type="Pfam" id="PF18995">
    <property type="entry name" value="PRT6_C"/>
    <property type="match status" value="1"/>
</dbReference>
<comment type="catalytic activity">
    <reaction evidence="1 10">
        <text>S-ubiquitinyl-[E2 ubiquitin-conjugating enzyme]-L-cysteine + [acceptor protein]-L-lysine = [E2 ubiquitin-conjugating enzyme]-L-cysteine + N(6)-ubiquitinyl-[acceptor protein]-L-lysine.</text>
        <dbReference type="EC" id="2.3.2.27"/>
    </reaction>
</comment>
<comment type="similarity">
    <text evidence="8 10">Belongs to the E3 ubiquitin-protein ligase UBR1-like family.</text>
</comment>
<evidence type="ECO:0000313" key="13">
    <source>
        <dbReference type="EMBL" id="KAJ5079822.1"/>
    </source>
</evidence>
<evidence type="ECO:0000313" key="14">
    <source>
        <dbReference type="Proteomes" id="UP001149090"/>
    </source>
</evidence>
<dbReference type="InterPro" id="IPR003126">
    <property type="entry name" value="Znf_UBR"/>
</dbReference>
<dbReference type="FunFam" id="2.10.110.30:FF:000002">
    <property type="entry name" value="Putative e3 ubiquitin-protein ligase ubr3"/>
    <property type="match status" value="1"/>
</dbReference>
<evidence type="ECO:0000256" key="10">
    <source>
        <dbReference type="RuleBase" id="RU366018"/>
    </source>
</evidence>
<evidence type="ECO:0000256" key="3">
    <source>
        <dbReference type="ARBA" id="ARBA00022679"/>
    </source>
</evidence>
<dbReference type="PANTHER" id="PTHR21497">
    <property type="entry name" value="UBIQUITIN LIGASE E3 ALPHA-RELATED"/>
    <property type="match status" value="1"/>
</dbReference>
<evidence type="ECO:0000256" key="1">
    <source>
        <dbReference type="ARBA" id="ARBA00000900"/>
    </source>
</evidence>
<feature type="domain" description="UBR-type" evidence="12">
    <location>
        <begin position="73"/>
        <end position="143"/>
    </location>
</feature>
<evidence type="ECO:0000256" key="2">
    <source>
        <dbReference type="ARBA" id="ARBA00004906"/>
    </source>
</evidence>
<dbReference type="InterPro" id="IPR044046">
    <property type="entry name" value="E3_ligase_UBR-like_C"/>
</dbReference>
<dbReference type="GO" id="GO:0000151">
    <property type="term" value="C:ubiquitin ligase complex"/>
    <property type="evidence" value="ECO:0007669"/>
    <property type="project" value="TreeGrafter"/>
</dbReference>
<dbReference type="InterPro" id="IPR036390">
    <property type="entry name" value="WH_DNA-bd_sf"/>
</dbReference>
<feature type="coiled-coil region" evidence="11">
    <location>
        <begin position="1382"/>
        <end position="1416"/>
    </location>
</feature>
<evidence type="ECO:0000256" key="6">
    <source>
        <dbReference type="ARBA" id="ARBA00022786"/>
    </source>
</evidence>
<comment type="function">
    <text evidence="10">Ubiquitin ligase protein which is a component of the N-end rule pathway. Recognizes and binds to proteins bearing specific N-terminal residues that are destabilizing according to the N-end rule, leading to their ubiquitination and subsequent degradation.</text>
</comment>
<evidence type="ECO:0000256" key="4">
    <source>
        <dbReference type="ARBA" id="ARBA00022723"/>
    </source>
</evidence>
<dbReference type="SMART" id="SM00396">
    <property type="entry name" value="ZnF_UBR1"/>
    <property type="match status" value="1"/>
</dbReference>
<name>A0A9Q0LVU6_ANAIG</name>
<sequence length="1895" mass="220537">MDFLNFLKSKKETALKLSESENLIKEFIDSLTKNPEEKKIQNFTNWIEWILSGGEEPKSYFANIKEIGEQNSGCCRESWREGELCYECRTCGLDPTSAICVKCFLAGNHEGHDYSCVKGGIGMCDCGDDQSWDPAGNCKFHHGTPEHPENFLPEDFRTRLPLVISSVLDYLVFLFSERLSEIQANIDPDLIQQKISEIKIFQKIQFPNISKNSKEIIELLNWFTEFIDLSDGVRRLTGLELAAKKVTSPMISGGNEINALEFLIRLTNIEKDQLNNSLVQLWYNAIRDQPLKKEFFVCFLHFYQEMIFRHCISTEKVEDTSEFSVQLFTKAVFAPIFCEQYNLLEIQLETLLSVLSEALVPFDTETAQKMDPKPLTIDLSHPIILRRSLWKPTSDMKFVLNGIYYSQFMMIKRNSLFKSFLQIISKLQGVNRLQRQYSAHILFEDSTWEKIFFLYFFFNPLFINLIKGFISGENEITPTTKIHQAIKPGKLTTSLKNSIDQVMNIIVDAIILWTNENNQIYQDLQLKKILISNTFDNSSIFSSYKIYNYDISLNPVSVHLPLQRLLAVLTVSAAKQWGLEVADVLGKTSIAFPLNFKKFLLLIEHVVRSLAVSAQIDNGFWNLNGMSIRRSSELQKTSPFYSLFFDCDLLLLQIAVILMDSNLFISSLANTFQINKIWYLNSAEMSTKNSTEPNAKFVCSMGASFLRLIIMILIERAYVGSLSQKQILRREVIHWLCVKPNTHSTFKKLIDPEVFNEQSLEQILHEVALSPKESVIFHLNPKFWSEFEGQFFPHYSPIEIQKAEENYLQSIHMKNKKEGTKLPAISPRPFYKNPHHSFRHLPKILFNHQMHKILFGILFNYTFKSVYSSEEVLNLALICIQLILQIDYLEISNEERERMKIIEQEKHKVRILKENQNHNFDSNENLENMTIELKRKEQELFDLESICLQKHKEYIDEQKDFQISNQNLIQEEREYIRKQIELIEKEKLLISFKILIIYQEKENYKEKEKEWNQKLETLKQKKFKLKQKKHDLIAKEKELDDQEKKNKQNQVEIDQEEVEYLKKEEELELKKEKMEHEKDNFSEILKEEFRFPTSENFLINAKHEIHTQKGDFSFVTLLIELHTQNLNEESAFLIQNILQTLQKKSSEFENIIGEKIPNFVNLNKQKEEEERQRMAKLKREQIMAQFNIKINKFAKEHKEELVKMENVNEKNGSNLDPKLNKDENANQIAIDSSEKKAWTVFDSNFLDLPYGKQTTFLRCVLCKEETEPLESKPLGLIGLTNISNLSQSVQQNYFIHNKKSYQSGLIEDRIHVLSCGHLMHIDCYQAYLSSLIERSLLRKFYEGMGIIDITKAEYLCPLERQLANVVVPIIPDSVLALLILNNGNENENENKIENQNENENENQNQIENQNEIKIENENQIENQNQIQNQNQINDTLNIFEKSSIKLTNLIKKESCEPIICSKKLTDAIDSFIGSISFIRSELNVETNSEKEESFWIISELVSNSLSIFNNSLISQENPSLSPTQHFQLQTFYRISLITGNFTKEGIKVRQNLKNQLWNLISNCTHLESKNLTIENADLTQLFVLFVSLFSENISLQHNVFVLACYAFFYPLLYQSIRSIFVDTSLQKKWSLIENCGFDEKEPVTLRILNESDLIPSIESLCLPFFRKILLYHEHCIDQSSTSSPKEFRSRSFSEICEALGIEISIENFLNSTPKSFIQFVDKCKSLRNNQDTKESSEKLLLAPIHTFSFYPIPTRFNLIWHQYERKVDDQGNPIPENAGLCLITGNIVDLKIKNALTKNTEQDIVRHSRKVGGNGLYLCIKGQLASAILSFIPRAGVILLKSIFKDKWNEEDIGVRRGKDLYLDSDMLKKYEQMFLTGELLQEVLRNPRVSRSFN</sequence>
<dbReference type="PROSITE" id="PS51157">
    <property type="entry name" value="ZF_UBR"/>
    <property type="match status" value="1"/>
</dbReference>
<evidence type="ECO:0000256" key="8">
    <source>
        <dbReference type="ARBA" id="ARBA00046341"/>
    </source>
</evidence>
<dbReference type="GO" id="GO:0016874">
    <property type="term" value="F:ligase activity"/>
    <property type="evidence" value="ECO:0007669"/>
    <property type="project" value="UniProtKB-KW"/>
</dbReference>
<dbReference type="CDD" id="cd16482">
    <property type="entry name" value="RING-H2_UBR1-like"/>
    <property type="match status" value="1"/>
</dbReference>
<evidence type="ECO:0000259" key="12">
    <source>
        <dbReference type="PROSITE" id="PS51157"/>
    </source>
</evidence>
<dbReference type="OrthoDB" id="2430at2759"/>
<dbReference type="PANTHER" id="PTHR21497:SF24">
    <property type="entry name" value="E3 UBIQUITIN-PROTEIN LIGASE UBR1"/>
    <property type="match status" value="1"/>
</dbReference>
<dbReference type="GO" id="GO:0005737">
    <property type="term" value="C:cytoplasm"/>
    <property type="evidence" value="ECO:0007669"/>
    <property type="project" value="TreeGrafter"/>
</dbReference>
<dbReference type="EC" id="2.3.2.27" evidence="10"/>
<keyword evidence="13" id="KW-0436">Ligase</keyword>
<dbReference type="GO" id="GO:0008270">
    <property type="term" value="F:zinc ion binding"/>
    <property type="evidence" value="ECO:0007669"/>
    <property type="project" value="UniProtKB-UniRule"/>
</dbReference>
<reference evidence="13" key="1">
    <citation type="submission" date="2022-10" db="EMBL/GenBank/DDBJ databases">
        <title>Novel sulphate-reducing endosymbionts in the free-living metamonad Anaeramoeba.</title>
        <authorList>
            <person name="Jerlstrom-Hultqvist J."/>
            <person name="Cepicka I."/>
            <person name="Gallot-Lavallee L."/>
            <person name="Salas-Leiva D."/>
            <person name="Curtis B.A."/>
            <person name="Zahonova K."/>
            <person name="Pipaliya S."/>
            <person name="Dacks J."/>
            <person name="Roger A.J."/>
        </authorList>
    </citation>
    <scope>NUCLEOTIDE SEQUENCE</scope>
    <source>
        <strain evidence="13">BMAN</strain>
    </source>
</reference>
<protein>
    <recommendedName>
        <fullName evidence="10">E3 ubiquitin-protein ligase</fullName>
        <ecNumber evidence="10">2.3.2.27</ecNumber>
    </recommendedName>
</protein>
<dbReference type="Proteomes" id="UP001149090">
    <property type="component" value="Unassembled WGS sequence"/>
</dbReference>
<comment type="caution">
    <text evidence="13">The sequence shown here is derived from an EMBL/GenBank/DDBJ whole genome shotgun (WGS) entry which is preliminary data.</text>
</comment>
<keyword evidence="14" id="KW-1185">Reference proteome</keyword>
<dbReference type="InterPro" id="IPR055194">
    <property type="entry name" value="UBR1-like_WH"/>
</dbReference>
<dbReference type="GO" id="GO:0016567">
    <property type="term" value="P:protein ubiquitination"/>
    <property type="evidence" value="ECO:0007669"/>
    <property type="project" value="UniProtKB-UniRule"/>
</dbReference>
<comment type="pathway">
    <text evidence="2 10">Protein modification; protein ubiquitination.</text>
</comment>
<evidence type="ECO:0000256" key="11">
    <source>
        <dbReference type="SAM" id="Coils"/>
    </source>
</evidence>
<dbReference type="EMBL" id="JAPDFW010000022">
    <property type="protein sequence ID" value="KAJ5079822.1"/>
    <property type="molecule type" value="Genomic_DNA"/>
</dbReference>
<gene>
    <name evidence="13" type="ORF">M0811_04135</name>
</gene>
<accession>A0A9Q0LVU6</accession>
<keyword evidence="3 10" id="KW-0808">Transferase</keyword>
<dbReference type="Pfam" id="PF22960">
    <property type="entry name" value="WHD_UBR1"/>
    <property type="match status" value="1"/>
</dbReference>
<dbReference type="SUPFAM" id="SSF46785">
    <property type="entry name" value="Winged helix' DNA-binding domain"/>
    <property type="match status" value="1"/>
</dbReference>